<dbReference type="EMBL" id="FOXX01000004">
    <property type="protein sequence ID" value="SFQ55991.1"/>
    <property type="molecule type" value="Genomic_DNA"/>
</dbReference>
<dbReference type="SUPFAM" id="SSF46785">
    <property type="entry name" value="Winged helix' DNA-binding domain"/>
    <property type="match status" value="1"/>
</dbReference>
<evidence type="ECO:0000313" key="7">
    <source>
        <dbReference type="Proteomes" id="UP000182762"/>
    </source>
</evidence>
<dbReference type="PROSITE" id="PS50931">
    <property type="entry name" value="HTH_LYSR"/>
    <property type="match status" value="1"/>
</dbReference>
<gene>
    <name evidence="6" type="ORF">SAMN02745910_02089</name>
</gene>
<name>A0A1I5ZHS4_9BACI</name>
<comment type="caution">
    <text evidence="6">The sequence shown here is derived from an EMBL/GenBank/DDBJ whole genome shotgun (WGS) entry which is preliminary data.</text>
</comment>
<comment type="similarity">
    <text evidence="1">Belongs to the LysR transcriptional regulatory family.</text>
</comment>
<dbReference type="GO" id="GO:0003677">
    <property type="term" value="F:DNA binding"/>
    <property type="evidence" value="ECO:0007669"/>
    <property type="project" value="UniProtKB-KW"/>
</dbReference>
<evidence type="ECO:0000313" key="6">
    <source>
        <dbReference type="EMBL" id="SFQ55991.1"/>
    </source>
</evidence>
<dbReference type="InterPro" id="IPR036388">
    <property type="entry name" value="WH-like_DNA-bd_sf"/>
</dbReference>
<dbReference type="SUPFAM" id="SSF53850">
    <property type="entry name" value="Periplasmic binding protein-like II"/>
    <property type="match status" value="1"/>
</dbReference>
<evidence type="ECO:0000259" key="5">
    <source>
        <dbReference type="PROSITE" id="PS50931"/>
    </source>
</evidence>
<keyword evidence="2" id="KW-0805">Transcription regulation</keyword>
<evidence type="ECO:0000256" key="4">
    <source>
        <dbReference type="ARBA" id="ARBA00023163"/>
    </source>
</evidence>
<dbReference type="Pfam" id="PF00126">
    <property type="entry name" value="HTH_1"/>
    <property type="match status" value="1"/>
</dbReference>
<feature type="domain" description="HTH lysR-type" evidence="5">
    <location>
        <begin position="1"/>
        <end position="58"/>
    </location>
</feature>
<dbReference type="CDD" id="cd05466">
    <property type="entry name" value="PBP2_LTTR_substrate"/>
    <property type="match status" value="1"/>
</dbReference>
<dbReference type="InterPro" id="IPR036390">
    <property type="entry name" value="WH_DNA-bd_sf"/>
</dbReference>
<keyword evidence="4" id="KW-0804">Transcription</keyword>
<dbReference type="InterPro" id="IPR005119">
    <property type="entry name" value="LysR_subst-bd"/>
</dbReference>
<accession>A0A1I5ZHS4</accession>
<dbReference type="RefSeq" id="WP_061804224.1">
    <property type="nucleotide sequence ID" value="NZ_FOXX01000004.1"/>
</dbReference>
<dbReference type="Gene3D" id="3.40.190.290">
    <property type="match status" value="1"/>
</dbReference>
<dbReference type="Proteomes" id="UP000182762">
    <property type="component" value="Unassembled WGS sequence"/>
</dbReference>
<reference evidence="6 7" key="1">
    <citation type="submission" date="2016-10" db="EMBL/GenBank/DDBJ databases">
        <authorList>
            <person name="Varghese N."/>
            <person name="Submissions S."/>
        </authorList>
    </citation>
    <scope>NUCLEOTIDE SEQUENCE [LARGE SCALE GENOMIC DNA]</scope>
    <source>
        <strain evidence="6 7">DSM 13796</strain>
    </source>
</reference>
<dbReference type="InterPro" id="IPR000847">
    <property type="entry name" value="LysR_HTH_N"/>
</dbReference>
<dbReference type="PANTHER" id="PTHR30126">
    <property type="entry name" value="HTH-TYPE TRANSCRIPTIONAL REGULATOR"/>
    <property type="match status" value="1"/>
</dbReference>
<keyword evidence="7" id="KW-1185">Reference proteome</keyword>
<evidence type="ECO:0000256" key="3">
    <source>
        <dbReference type="ARBA" id="ARBA00023125"/>
    </source>
</evidence>
<protein>
    <submittedName>
        <fullName evidence="6">DNA-binding transcriptional regulator, LysR family</fullName>
    </submittedName>
</protein>
<evidence type="ECO:0000256" key="2">
    <source>
        <dbReference type="ARBA" id="ARBA00023015"/>
    </source>
</evidence>
<proteinExistence type="inferred from homology"/>
<organism evidence="6 7">
    <name type="scientific">Priestia endophytica DSM 13796</name>
    <dbReference type="NCBI Taxonomy" id="1121089"/>
    <lineage>
        <taxon>Bacteria</taxon>
        <taxon>Bacillati</taxon>
        <taxon>Bacillota</taxon>
        <taxon>Bacilli</taxon>
        <taxon>Bacillales</taxon>
        <taxon>Bacillaceae</taxon>
        <taxon>Priestia</taxon>
    </lineage>
</organism>
<dbReference type="GeneID" id="93710757"/>
<sequence>MESQDLRIFKYVAEQKSISKAAAMLGYVQSNVSGRIKHLEEELDTKLLNRTNRGVTLTDEGVLLLEYTEKILFLMDEVKTKLNEEKGEGSLTIGASQTISAFKIPHFLSGFLKQNKNIKVKIKTDTKQILQEQLLYGEIDGLFFSGDNDEDRFEEVYCDHEKVVLLSCKGNDKRESSPTLLVNSDPNCIYRKKMLEFSQNHNFDKPVLMEFDSLESILQGISNGLGMSVIPADIAHSRLSRKIVQFEELSEGVQIQFGVKKGKQRSQSVKKFIRFLQKL</sequence>
<dbReference type="Pfam" id="PF03466">
    <property type="entry name" value="LysR_substrate"/>
    <property type="match status" value="1"/>
</dbReference>
<dbReference type="PANTHER" id="PTHR30126:SF40">
    <property type="entry name" value="HTH-TYPE TRANSCRIPTIONAL REGULATOR GLTR"/>
    <property type="match status" value="1"/>
</dbReference>
<dbReference type="Gene3D" id="1.10.10.10">
    <property type="entry name" value="Winged helix-like DNA-binding domain superfamily/Winged helix DNA-binding domain"/>
    <property type="match status" value="1"/>
</dbReference>
<evidence type="ECO:0000256" key="1">
    <source>
        <dbReference type="ARBA" id="ARBA00009437"/>
    </source>
</evidence>
<keyword evidence="3 6" id="KW-0238">DNA-binding</keyword>